<reference evidence="1 2" key="1">
    <citation type="submission" date="2016-07" db="EMBL/GenBank/DDBJ databases">
        <authorList>
            <person name="Lefevre C.T."/>
        </authorList>
    </citation>
    <scope>NUCLEOTIDE SEQUENCE [LARGE SCALE GENOMIC DNA]</scope>
    <source>
        <strain evidence="1">PR1</strain>
    </source>
</reference>
<dbReference type="RefSeq" id="WP_069189782.1">
    <property type="nucleotide sequence ID" value="NZ_FLYE01000046.1"/>
</dbReference>
<evidence type="ECO:0000313" key="1">
    <source>
        <dbReference type="EMBL" id="SCA57766.1"/>
    </source>
</evidence>
<name>A0A1C3RKI8_9PROT</name>
<organism evidence="1 2">
    <name type="scientific">Candidatus Terasakiella magnetica</name>
    <dbReference type="NCBI Taxonomy" id="1867952"/>
    <lineage>
        <taxon>Bacteria</taxon>
        <taxon>Pseudomonadati</taxon>
        <taxon>Pseudomonadota</taxon>
        <taxon>Alphaproteobacteria</taxon>
        <taxon>Rhodospirillales</taxon>
        <taxon>Terasakiellaceae</taxon>
        <taxon>Terasakiella</taxon>
    </lineage>
</organism>
<accession>A0A1C3RKI8</accession>
<evidence type="ECO:0000313" key="2">
    <source>
        <dbReference type="Proteomes" id="UP000231658"/>
    </source>
</evidence>
<dbReference type="EMBL" id="FLYE01000046">
    <property type="protein sequence ID" value="SCA57766.1"/>
    <property type="molecule type" value="Genomic_DNA"/>
</dbReference>
<protein>
    <submittedName>
        <fullName evidence="1">Uncharacterized protein</fullName>
    </submittedName>
</protein>
<dbReference type="AlphaFoldDB" id="A0A1C3RKI8"/>
<dbReference type="OrthoDB" id="9831472at2"/>
<gene>
    <name evidence="1" type="ORF">MTBPR1_70038</name>
</gene>
<proteinExistence type="predicted"/>
<sequence length="135" mass="15766">MMTNDLNPHVLLEMYGAELAQDFLFDLLEGVEEETYRAQIERAVSDLMDLIATDEKHQFLAPKETVTSTLDKLPPVFDKDCVQVWLFDDAFISFNKLIGHYHGYRKVNGKTFRLPTEEVRHYREYINNPLKLLEG</sequence>
<dbReference type="Proteomes" id="UP000231658">
    <property type="component" value="Unassembled WGS sequence"/>
</dbReference>
<keyword evidence="2" id="KW-1185">Reference proteome</keyword>